<proteinExistence type="predicted"/>
<dbReference type="Gene3D" id="3.40.50.1820">
    <property type="entry name" value="alpha/beta hydrolase"/>
    <property type="match status" value="1"/>
</dbReference>
<evidence type="ECO:0000256" key="1">
    <source>
        <dbReference type="ARBA" id="ARBA00022801"/>
    </source>
</evidence>
<name>A0A291RKR5_9NOCA</name>
<dbReference type="PANTHER" id="PTHR10272:SF0">
    <property type="entry name" value="PLATELET-ACTIVATING FACTOR ACETYLHYDROLASE"/>
    <property type="match status" value="1"/>
</dbReference>
<organism evidence="4 5">
    <name type="scientific">Nocardia terpenica</name>
    <dbReference type="NCBI Taxonomy" id="455432"/>
    <lineage>
        <taxon>Bacteria</taxon>
        <taxon>Bacillati</taxon>
        <taxon>Actinomycetota</taxon>
        <taxon>Actinomycetes</taxon>
        <taxon>Mycobacteriales</taxon>
        <taxon>Nocardiaceae</taxon>
        <taxon>Nocardia</taxon>
    </lineage>
</organism>
<reference evidence="4 5" key="1">
    <citation type="submission" date="2017-10" db="EMBL/GenBank/DDBJ databases">
        <title>Comparative genomics between pathogenic Norcardia.</title>
        <authorList>
            <person name="Zeng L."/>
        </authorList>
    </citation>
    <scope>NUCLEOTIDE SEQUENCE [LARGE SCALE GENOMIC DNA]</scope>
    <source>
        <strain evidence="4 5">NC_YFY_NT001</strain>
    </source>
</reference>
<evidence type="ECO:0000256" key="2">
    <source>
        <dbReference type="ARBA" id="ARBA00022963"/>
    </source>
</evidence>
<keyword evidence="2" id="KW-0442">Lipid degradation</keyword>
<dbReference type="PANTHER" id="PTHR10272">
    <property type="entry name" value="PLATELET-ACTIVATING FACTOR ACETYLHYDROLASE"/>
    <property type="match status" value="1"/>
</dbReference>
<dbReference type="Pfam" id="PF03403">
    <property type="entry name" value="PAF-AH_p_II"/>
    <property type="match status" value="1"/>
</dbReference>
<dbReference type="GO" id="GO:0016042">
    <property type="term" value="P:lipid catabolic process"/>
    <property type="evidence" value="ECO:0007669"/>
    <property type="project" value="UniProtKB-KW"/>
</dbReference>
<sequence length="396" mass="41054">MGLAGVIVIGRGAAVAAVVVALVSATAVGVSGAGPVGVSVLPRPGGGFAVGETEWHLVDGGRADPFYPDRRREVMVSMFYPAADAAGYPRAEYLSPRLLPEVRARFGIPVPVLLTNSVVDAPAVAGRGYPVVLYSPGGGMPRVLGTGLAEELASHGYVVVTVDDTYEAMPGVEFPGGRFVRPAPVADGAEAAMEQKYVDVRVDDLRFVLDALARVAAGGDPDAEGRAVPPGLGAALDLTRVGVVGHSCGGYAAVEALHEDRRVAAAVDLDGQLGVGADIGRAAADGVDRPVLVMTSAQADRVGDADASLDAFWRHGTGWKRQLGMRDSAHYDYTDVPLLVPGPARPAAALLIGPIAAARSTALVRSYVLAMFEAFLRGRAQPVLDRPADAEIIRQR</sequence>
<dbReference type="SUPFAM" id="SSF53474">
    <property type="entry name" value="alpha/beta-Hydrolases"/>
    <property type="match status" value="1"/>
</dbReference>
<keyword evidence="1" id="KW-0378">Hydrolase</keyword>
<evidence type="ECO:0000313" key="5">
    <source>
        <dbReference type="Proteomes" id="UP000221961"/>
    </source>
</evidence>
<dbReference type="InterPro" id="IPR029058">
    <property type="entry name" value="AB_hydrolase_fold"/>
</dbReference>
<protein>
    <recommendedName>
        <fullName evidence="6">Alpha/beta hydrolase</fullName>
    </recommendedName>
</protein>
<dbReference type="EMBL" id="CP023778">
    <property type="protein sequence ID" value="ATL67967.1"/>
    <property type="molecule type" value="Genomic_DNA"/>
</dbReference>
<gene>
    <name evidence="4" type="ORF">CRH09_18985</name>
</gene>
<dbReference type="Proteomes" id="UP000221961">
    <property type="component" value="Chromosome"/>
</dbReference>
<evidence type="ECO:0000313" key="4">
    <source>
        <dbReference type="EMBL" id="ATL67967.1"/>
    </source>
</evidence>
<evidence type="ECO:0008006" key="6">
    <source>
        <dbReference type="Google" id="ProtNLM"/>
    </source>
</evidence>
<dbReference type="GO" id="GO:0003847">
    <property type="term" value="F:1-alkyl-2-acetylglycerophosphocholine esterase activity"/>
    <property type="evidence" value="ECO:0007669"/>
    <property type="project" value="TreeGrafter"/>
</dbReference>
<keyword evidence="3" id="KW-0443">Lipid metabolism</keyword>
<dbReference type="KEGG" id="ntp:CRH09_18985"/>
<accession>A0A291RKR5</accession>
<evidence type="ECO:0000256" key="3">
    <source>
        <dbReference type="ARBA" id="ARBA00023098"/>
    </source>
</evidence>
<dbReference type="AlphaFoldDB" id="A0A291RKR5"/>